<name>A0A2S9PX28_9ACTN</name>
<dbReference type="Proteomes" id="UP000239322">
    <property type="component" value="Unassembled WGS sequence"/>
</dbReference>
<proteinExistence type="inferred from homology"/>
<comment type="caution">
    <text evidence="4">The sequence shown here is derived from an EMBL/GenBank/DDBJ whole genome shotgun (WGS) entry which is preliminary data.</text>
</comment>
<evidence type="ECO:0000256" key="2">
    <source>
        <dbReference type="SAM" id="MobiDB-lite"/>
    </source>
</evidence>
<organism evidence="4 5">
    <name type="scientific">Streptomyces solincola</name>
    <dbReference type="NCBI Taxonomy" id="2100817"/>
    <lineage>
        <taxon>Bacteria</taxon>
        <taxon>Bacillati</taxon>
        <taxon>Actinomycetota</taxon>
        <taxon>Actinomycetes</taxon>
        <taxon>Kitasatosporales</taxon>
        <taxon>Streptomycetaceae</taxon>
        <taxon>Streptomyces</taxon>
    </lineage>
</organism>
<dbReference type="InterPro" id="IPR051324">
    <property type="entry name" value="Stress/Tellurium_Resist"/>
</dbReference>
<feature type="compositionally biased region" description="Pro residues" evidence="2">
    <location>
        <begin position="302"/>
        <end position="311"/>
    </location>
</feature>
<evidence type="ECO:0000256" key="1">
    <source>
        <dbReference type="ARBA" id="ARBA00008775"/>
    </source>
</evidence>
<dbReference type="Gene3D" id="2.60.60.30">
    <property type="entry name" value="sav2460 like domains"/>
    <property type="match status" value="1"/>
</dbReference>
<dbReference type="InterPro" id="IPR027417">
    <property type="entry name" value="P-loop_NTPase"/>
</dbReference>
<dbReference type="Gene3D" id="3.40.50.300">
    <property type="entry name" value="P-loop containing nucleotide triphosphate hydrolases"/>
    <property type="match status" value="1"/>
</dbReference>
<dbReference type="CDD" id="cd06974">
    <property type="entry name" value="TerD_like"/>
    <property type="match status" value="1"/>
</dbReference>
<reference evidence="4 5" key="1">
    <citation type="submission" date="2018-03" db="EMBL/GenBank/DDBJ databases">
        <title>Novel Streptomyces sp. from soil.</title>
        <authorList>
            <person name="Tan G.Y.A."/>
            <person name="Lee Z.Y."/>
        </authorList>
    </citation>
    <scope>NUCLEOTIDE SEQUENCE [LARGE SCALE GENOMIC DNA]</scope>
    <source>
        <strain evidence="4 5">ST5x</strain>
    </source>
</reference>
<dbReference type="InterPro" id="IPR003325">
    <property type="entry name" value="TerD"/>
</dbReference>
<feature type="compositionally biased region" description="Low complexity" evidence="2">
    <location>
        <begin position="231"/>
        <end position="273"/>
    </location>
</feature>
<evidence type="ECO:0000313" key="4">
    <source>
        <dbReference type="EMBL" id="PRH78980.1"/>
    </source>
</evidence>
<evidence type="ECO:0000259" key="3">
    <source>
        <dbReference type="Pfam" id="PF02342"/>
    </source>
</evidence>
<protein>
    <submittedName>
        <fullName evidence="4">Export associated protein</fullName>
    </submittedName>
</protein>
<feature type="domain" description="TerD" evidence="3">
    <location>
        <begin position="67"/>
        <end position="163"/>
    </location>
</feature>
<dbReference type="PANTHER" id="PTHR32097:SF4">
    <property type="entry name" value="GENERAL STRESS PROTEIN 16U"/>
    <property type="match status" value="1"/>
</dbReference>
<feature type="region of interest" description="Disordered" evidence="2">
    <location>
        <begin position="231"/>
        <end position="318"/>
    </location>
</feature>
<accession>A0A2S9PX28</accession>
<dbReference type="AlphaFoldDB" id="A0A2S9PX28"/>
<dbReference type="EMBL" id="PVLV01000154">
    <property type="protein sequence ID" value="PRH78980.1"/>
    <property type="molecule type" value="Genomic_DNA"/>
</dbReference>
<gene>
    <name evidence="4" type="ORF">C6N75_12025</name>
</gene>
<dbReference type="PANTHER" id="PTHR32097">
    <property type="entry name" value="CAMP-BINDING PROTEIN 1-RELATED"/>
    <property type="match status" value="1"/>
</dbReference>
<dbReference type="RefSeq" id="WP_105868870.1">
    <property type="nucleotide sequence ID" value="NZ_PVLV01000154.1"/>
</dbReference>
<evidence type="ECO:0000313" key="5">
    <source>
        <dbReference type="Proteomes" id="UP000239322"/>
    </source>
</evidence>
<dbReference type="Pfam" id="PF02342">
    <property type="entry name" value="TerD"/>
    <property type="match status" value="1"/>
</dbReference>
<sequence length="683" mass="69241">MTAELVRGQNLPLPHTRLEIRVSAGTPLLAGATLADDAGRLSGPGRVVHPGAPARPGVTIPTRAATEHLVTLDLAALDPETHRITVLLVLPGGPGRPGSFGSVTPPPRLSVGGAAGAGVAGYTLTGLDAETAVAALEVYRRQGVWKVRAVGQGYAGGLSALLADQGLAPASAADLAAATLAAATAEARPAHLPDAPYDAGTGAGTGISAGPGTHAATGGIAASAAAALPPADRAATPAQTASAPAATTGAAAADIPSGPAAAPKAPTGAALPGPQSPPSAPPGTTISYQHPRRRPAGSGQEPAPPAPPSGPEAPWAGDAAGWTMDERLYNQVWGMFEDLARTTAAYRSAVDFADSRREQELDRALADPRARLGSAGDAARAAAGARYDELTGRARESLDRDLAQLTAEAEVVEPALPPAYAPWDHPAWQAYRPPAEPAMAVRLGDLHLPERPELRIPVLMRLPLERGLWIDGGRGPASGAAAPDGAGLRELAVRTAVMHAVRLLAAHPPGAYKLDAVDPAGTGAAAFAPLTAAGLLAPPPQGAAGVAAVLDRVVRRVELVRMAMRGGAADALPPDLDPAARLLIVNDFPYGFDDRSVTRLRYLADEGPAVGVHLLLVADRADAAAYGPVLDPLWSSLLRLPPVPDEHLADPWVGHAWTYQPPVVPAGSGVLGGVGAALAASRR</sequence>
<keyword evidence="5" id="KW-1185">Reference proteome</keyword>
<comment type="similarity">
    <text evidence="1">Belongs to the CAPAB/TerDEXZ family.</text>
</comment>
<dbReference type="OrthoDB" id="4495998at2"/>